<dbReference type="EMBL" id="JAADJZ010000006">
    <property type="protein sequence ID" value="KAF2874618.1"/>
    <property type="molecule type" value="Genomic_DNA"/>
</dbReference>
<organism evidence="2 3">
    <name type="scientific">Massariosphaeria phaeospora</name>
    <dbReference type="NCBI Taxonomy" id="100035"/>
    <lineage>
        <taxon>Eukaryota</taxon>
        <taxon>Fungi</taxon>
        <taxon>Dikarya</taxon>
        <taxon>Ascomycota</taxon>
        <taxon>Pezizomycotina</taxon>
        <taxon>Dothideomycetes</taxon>
        <taxon>Pleosporomycetidae</taxon>
        <taxon>Pleosporales</taxon>
        <taxon>Pleosporales incertae sedis</taxon>
        <taxon>Massariosphaeria</taxon>
    </lineage>
</organism>
<evidence type="ECO:0000313" key="3">
    <source>
        <dbReference type="Proteomes" id="UP000481861"/>
    </source>
</evidence>
<evidence type="ECO:0000256" key="1">
    <source>
        <dbReference type="SAM" id="Phobius"/>
    </source>
</evidence>
<feature type="transmembrane region" description="Helical" evidence="1">
    <location>
        <begin position="204"/>
        <end position="229"/>
    </location>
</feature>
<proteinExistence type="predicted"/>
<feature type="transmembrane region" description="Helical" evidence="1">
    <location>
        <begin position="136"/>
        <end position="154"/>
    </location>
</feature>
<keyword evidence="1" id="KW-0472">Membrane</keyword>
<keyword evidence="1" id="KW-0812">Transmembrane</keyword>
<dbReference type="Proteomes" id="UP000481861">
    <property type="component" value="Unassembled WGS sequence"/>
</dbReference>
<feature type="transmembrane region" description="Helical" evidence="1">
    <location>
        <begin position="160"/>
        <end position="183"/>
    </location>
</feature>
<reference evidence="2 3" key="1">
    <citation type="submission" date="2020-01" db="EMBL/GenBank/DDBJ databases">
        <authorList>
            <consortium name="DOE Joint Genome Institute"/>
            <person name="Haridas S."/>
            <person name="Albert R."/>
            <person name="Binder M."/>
            <person name="Bloem J."/>
            <person name="Labutti K."/>
            <person name="Salamov A."/>
            <person name="Andreopoulos B."/>
            <person name="Baker S.E."/>
            <person name="Barry K."/>
            <person name="Bills G."/>
            <person name="Bluhm B.H."/>
            <person name="Cannon C."/>
            <person name="Castanera R."/>
            <person name="Culley D.E."/>
            <person name="Daum C."/>
            <person name="Ezra D."/>
            <person name="Gonzalez J.B."/>
            <person name="Henrissat B."/>
            <person name="Kuo A."/>
            <person name="Liang C."/>
            <person name="Lipzen A."/>
            <person name="Lutzoni F."/>
            <person name="Magnuson J."/>
            <person name="Mondo S."/>
            <person name="Nolan M."/>
            <person name="Ohm R."/>
            <person name="Pangilinan J."/>
            <person name="Park H.-J.H."/>
            <person name="Ramirez L."/>
            <person name="Alfaro M."/>
            <person name="Sun H."/>
            <person name="Tritt A."/>
            <person name="Yoshinaga Y."/>
            <person name="Zwiers L.-H.L."/>
            <person name="Turgeon B.G."/>
            <person name="Goodwin S.B."/>
            <person name="Spatafora J.W."/>
            <person name="Crous P.W."/>
            <person name="Grigoriev I.V."/>
        </authorList>
    </citation>
    <scope>NUCLEOTIDE SEQUENCE [LARGE SCALE GENOMIC DNA]</scope>
    <source>
        <strain evidence="2 3">CBS 611.86</strain>
    </source>
</reference>
<keyword evidence="3" id="KW-1185">Reference proteome</keyword>
<sequence>MIGHAVRRGLEHPSMASFIKRASEDGPQLEVPKWGVFILASSFFLIAAFLLSVDYSLKDVVATLAMVETPTAAITVSAAHDEAAPKEQKEALLETGPEITLVLQKPITSKIRKTLRHLVSETGTGWARMRGAWYMVLYNVEFHFVSTLLELVVPHVPGRIVLIAGATGALLANLHAAWTHKVISMPSSMSLYKRIPERSYWKTLAFPAGLQAAMPYLSLYIVRGFAILFGLTTLDQDVVNYSSAESASVLARFFAVVVIAITCTVFLCLPAYVTLIRIEASILSEDQDTIVPFDRSFAGKVVARILGGSGSIGFIDAWKSFNWEARRRVIKLYVKIFFVNTALILTFAHVFAFEMWAIMGPAIQKYVREVREAQN</sequence>
<evidence type="ECO:0000313" key="2">
    <source>
        <dbReference type="EMBL" id="KAF2874618.1"/>
    </source>
</evidence>
<dbReference type="OrthoDB" id="2896006at2759"/>
<feature type="transmembrane region" description="Helical" evidence="1">
    <location>
        <begin position="336"/>
        <end position="359"/>
    </location>
</feature>
<keyword evidence="1" id="KW-1133">Transmembrane helix</keyword>
<dbReference type="AlphaFoldDB" id="A0A7C8MBW4"/>
<gene>
    <name evidence="2" type="ORF">BDV95DRAFT_487375</name>
</gene>
<comment type="caution">
    <text evidence="2">The sequence shown here is derived from an EMBL/GenBank/DDBJ whole genome shotgun (WGS) entry which is preliminary data.</text>
</comment>
<name>A0A7C8MBW4_9PLEO</name>
<accession>A0A7C8MBW4</accession>
<feature type="transmembrane region" description="Helical" evidence="1">
    <location>
        <begin position="249"/>
        <end position="273"/>
    </location>
</feature>
<protein>
    <submittedName>
        <fullName evidence="2">Uncharacterized protein</fullName>
    </submittedName>
</protein>
<feature type="transmembrane region" description="Helical" evidence="1">
    <location>
        <begin position="34"/>
        <end position="53"/>
    </location>
</feature>